<proteinExistence type="predicted"/>
<feature type="transmembrane region" description="Helical" evidence="1">
    <location>
        <begin position="65"/>
        <end position="88"/>
    </location>
</feature>
<keyword evidence="1" id="KW-0812">Transmembrane</keyword>
<evidence type="ECO:0000313" key="3">
    <source>
        <dbReference type="EMBL" id="OGH62287.1"/>
    </source>
</evidence>
<dbReference type="AlphaFoldDB" id="A0A1F6LSA5"/>
<dbReference type="Proteomes" id="UP000176329">
    <property type="component" value="Unassembled WGS sequence"/>
</dbReference>
<keyword evidence="2" id="KW-0732">Signal</keyword>
<dbReference type="EMBL" id="MFPV01000013">
    <property type="protein sequence ID" value="OGH62287.1"/>
    <property type="molecule type" value="Genomic_DNA"/>
</dbReference>
<dbReference type="Pfam" id="PF18895">
    <property type="entry name" value="T4SS_pilin"/>
    <property type="match status" value="1"/>
</dbReference>
<dbReference type="InterPro" id="IPR043993">
    <property type="entry name" value="T4SS_pilin"/>
</dbReference>
<feature type="chain" id="PRO_5009525488" description="DUF4190 domain-containing protein" evidence="2">
    <location>
        <begin position="32"/>
        <end position="138"/>
    </location>
</feature>
<protein>
    <recommendedName>
        <fullName evidence="5">DUF4190 domain-containing protein</fullName>
    </recommendedName>
</protein>
<evidence type="ECO:0008006" key="5">
    <source>
        <dbReference type="Google" id="ProtNLM"/>
    </source>
</evidence>
<evidence type="ECO:0000313" key="4">
    <source>
        <dbReference type="Proteomes" id="UP000176329"/>
    </source>
</evidence>
<reference evidence="3 4" key="1">
    <citation type="journal article" date="2016" name="Nat. Commun.">
        <title>Thousands of microbial genomes shed light on interconnected biogeochemical processes in an aquifer system.</title>
        <authorList>
            <person name="Anantharaman K."/>
            <person name="Brown C.T."/>
            <person name="Hug L.A."/>
            <person name="Sharon I."/>
            <person name="Castelle C.J."/>
            <person name="Probst A.J."/>
            <person name="Thomas B.C."/>
            <person name="Singh A."/>
            <person name="Wilkins M.J."/>
            <person name="Karaoz U."/>
            <person name="Brodie E.L."/>
            <person name="Williams K.H."/>
            <person name="Hubbard S.S."/>
            <person name="Banfield J.F."/>
        </authorList>
    </citation>
    <scope>NUCLEOTIDE SEQUENCE [LARGE SCALE GENOMIC DNA]</scope>
</reference>
<gene>
    <name evidence="3" type="ORF">A2848_01060</name>
</gene>
<comment type="caution">
    <text evidence="3">The sequence shown here is derived from an EMBL/GenBank/DDBJ whole genome shotgun (WGS) entry which is preliminary data.</text>
</comment>
<sequence length="138" mass="14756">MQRFSFSFFVLSFLFSIIVAAVTAQPALVHAQAGGTGTTADPYGLEGTRKQTPQYANAKKTLPELIGSVISVALSLIGFVFLGLALYAGYKWMTAQGNTKDVDTARDTLINATIGIILIVAAYAITNFIFTDVVSQIQ</sequence>
<evidence type="ECO:0000256" key="2">
    <source>
        <dbReference type="SAM" id="SignalP"/>
    </source>
</evidence>
<keyword evidence="1" id="KW-1133">Transmembrane helix</keyword>
<keyword evidence="1" id="KW-0472">Membrane</keyword>
<evidence type="ECO:0000256" key="1">
    <source>
        <dbReference type="SAM" id="Phobius"/>
    </source>
</evidence>
<feature type="signal peptide" evidence="2">
    <location>
        <begin position="1"/>
        <end position="31"/>
    </location>
</feature>
<organism evidence="3 4">
    <name type="scientific">Candidatus Magasanikbacteria bacterium RIFCSPHIGHO2_01_FULL_50_8</name>
    <dbReference type="NCBI Taxonomy" id="1798674"/>
    <lineage>
        <taxon>Bacteria</taxon>
        <taxon>Candidatus Magasanikiibacteriota</taxon>
    </lineage>
</organism>
<accession>A0A1F6LSA5</accession>
<name>A0A1F6LSA5_9BACT</name>
<feature type="transmembrane region" description="Helical" evidence="1">
    <location>
        <begin position="109"/>
        <end position="130"/>
    </location>
</feature>